<dbReference type="EMBL" id="CP018664">
    <property type="protein sequence ID" value="APP32191.1"/>
    <property type="molecule type" value="Genomic_DNA"/>
</dbReference>
<gene>
    <name evidence="3" type="ORF">AUO97_15670</name>
</gene>
<keyword evidence="2" id="KW-0812">Transmembrane</keyword>
<dbReference type="AlphaFoldDB" id="A0A5P1UKA2"/>
<evidence type="ECO:0000313" key="4">
    <source>
        <dbReference type="Proteomes" id="UP000072389"/>
    </source>
</evidence>
<keyword evidence="2" id="KW-1133">Transmembrane helix</keyword>
<sequence>MAANSLGRLTLDLLVQTAEFTGPLSQAERQARTASKNIASSFDIATFAAKTLGAVVAGVSVASLVEFANQTIETGSEIKKFAQLSNTSVREFQYYAKGAETAGISMESFADKMKDMQDRIGDFQQTGGGPLADFFENIAPLVGVTIQQFQKLSGPQALQLYYDSLQKVGASQNDMKFYMEAIISDSSLLIPLLQNGGEGFKKWGEAAEQANAILSEDMIQNLALAKENLRLMDLQWQGLEARLINNVVPVVKAVANNMDDIKAITIALAAAIGSKLVVQGAILAGTFTMAAIRGAAMELTLMGMQRQALGAATSMGVLRGVMGFLGGPAGLAMLAVQGVAAGAAFYYMKKSSDELDPSLTIQQKSVAELRAEYEKLDATQQRVLTRKATDTLETANQLYREQKNEMLGLIDAITRSSKVSENDKQIAEGLFERYRLGKIDANQLANAINGLATVSDSAKASIDNKAKAVMDEAGKVVKAQSILDVYTGKVQNNTKANNDNAKSIGEQEKALLSLTQKQREALKDIQGQLDRESYIQASMRTGISREHAEYYADYKDNAGISYFKPLSNLEVKLVEQGYKLKEQTKDREESEKKIEETKKRQLELTQKQALVVASGNETSRNMLKVYQAFMNTGVFSDQQARYLTAEVGRENDFRSSKMFGSHKDKNNGFTNVGIMSWQKSRAKDLMSMLFSKGLLDNKGAIKETQEALNAQALFLAKEVFTDPSYTKSKNALLSNAGYKELEKIFGKNYVRWDYEGRKIKAGPHHKKRDNYYNQLNTLLGDGTTTNISSAIQSFSKLDDELANVAERLKNDKRTLVEYYDEWQKISNANDDKVNEIGRLYADDPVMRDRLLKLQAEAYAKDVENYIKAQDEKVAAQRKVAWEILEAQYSVINASKAMDDQIRGLSSGADDIFAKATMSPNDYAMWSLANQKSNAQLELSNQRVAVEQGIMTSDSFSNDDERYQALLQAHEEYLIQKNALDVQYDQQVKDLQKSQFETQLGLWSTLLGQAQNTWSQMTQSVKTAQGEQSSAYKAMFLMQQSIAIASAIVSAHLAAVQTTADITLPFAGKVSAANAILAFGYANAAMIGAQTIAGMAHDGIDNIPREGTWLLDGGERVLNPQQNKDLTNYLSNQKNSGPQVVINNMNGSRVSQRQGADGKLYVDIDDVEGFMVGALSDPNSKVSKAMQHNYNAQRRR</sequence>
<reference evidence="3 4" key="1">
    <citation type="journal article" date="2014" name="Antimicrob. Agents Chemother.">
        <title>Triclosan can select for an AdeIJK-overexpressing mutant of Acinetobacter baumannii ATCC 17978 that displays reduced susceptibility to multiple antibiotics.</title>
        <authorList>
            <person name="Fernando D.M."/>
            <person name="Xu W."/>
            <person name="Loewen P.C."/>
            <person name="Zhanel G.G."/>
            <person name="Kumar A."/>
        </authorList>
    </citation>
    <scope>NUCLEOTIDE SEQUENCE [LARGE SCALE GENOMIC DNA]</scope>
    <source>
        <strain evidence="4">ATCC 17978</strain>
    </source>
</reference>
<name>A0A5P1UKA2_ACIBA</name>
<feature type="transmembrane region" description="Helical" evidence="2">
    <location>
        <begin position="317"/>
        <end position="348"/>
    </location>
</feature>
<evidence type="ECO:0000313" key="3">
    <source>
        <dbReference type="EMBL" id="APP32191.1"/>
    </source>
</evidence>
<feature type="coiled-coil region" evidence="1">
    <location>
        <begin position="359"/>
        <end position="405"/>
    </location>
</feature>
<protein>
    <recommendedName>
        <fullName evidence="5">Phage tail tape measure protein</fullName>
    </recommendedName>
</protein>
<feature type="coiled-coil region" evidence="1">
    <location>
        <begin position="580"/>
        <end position="607"/>
    </location>
</feature>
<evidence type="ECO:0008006" key="5">
    <source>
        <dbReference type="Google" id="ProtNLM"/>
    </source>
</evidence>
<feature type="transmembrane region" description="Helical" evidence="2">
    <location>
        <begin position="276"/>
        <end position="296"/>
    </location>
</feature>
<accession>A0A5P1UKA2</accession>
<evidence type="ECO:0000256" key="1">
    <source>
        <dbReference type="SAM" id="Coils"/>
    </source>
</evidence>
<keyword evidence="1" id="KW-0175">Coiled coil</keyword>
<keyword evidence="2" id="KW-0472">Membrane</keyword>
<dbReference type="RefSeq" id="WP_049594833.1">
    <property type="nucleotide sequence ID" value="NZ_CAUZGM010000002.1"/>
</dbReference>
<proteinExistence type="predicted"/>
<dbReference type="Proteomes" id="UP000072389">
    <property type="component" value="Chromosome"/>
</dbReference>
<evidence type="ECO:0000256" key="2">
    <source>
        <dbReference type="SAM" id="Phobius"/>
    </source>
</evidence>
<organism evidence="3 4">
    <name type="scientific">Acinetobacter baumannii</name>
    <dbReference type="NCBI Taxonomy" id="470"/>
    <lineage>
        <taxon>Bacteria</taxon>
        <taxon>Pseudomonadati</taxon>
        <taxon>Pseudomonadota</taxon>
        <taxon>Gammaproteobacteria</taxon>
        <taxon>Moraxellales</taxon>
        <taxon>Moraxellaceae</taxon>
        <taxon>Acinetobacter</taxon>
        <taxon>Acinetobacter calcoaceticus/baumannii complex</taxon>
    </lineage>
</organism>